<reference evidence="4 5" key="1">
    <citation type="submission" date="2020-01" db="EMBL/GenBank/DDBJ databases">
        <title>Muriicola jejuensis KCTC 22299.</title>
        <authorList>
            <person name="Wang G."/>
        </authorList>
    </citation>
    <scope>NUCLEOTIDE SEQUENCE [LARGE SCALE GENOMIC DNA]</scope>
    <source>
        <strain evidence="4 5">KCTC 22299</strain>
    </source>
</reference>
<evidence type="ECO:0000256" key="2">
    <source>
        <dbReference type="SAM" id="SignalP"/>
    </source>
</evidence>
<feature type="chain" id="PRO_5026764357" evidence="2">
    <location>
        <begin position="20"/>
        <end position="242"/>
    </location>
</feature>
<dbReference type="InterPro" id="IPR021255">
    <property type="entry name" value="DUF2807"/>
</dbReference>
<evidence type="ECO:0000313" key="5">
    <source>
        <dbReference type="Proteomes" id="UP000468443"/>
    </source>
</evidence>
<evidence type="ECO:0000313" key="4">
    <source>
        <dbReference type="EMBL" id="NER08965.1"/>
    </source>
</evidence>
<gene>
    <name evidence="4" type="ORF">GWK09_00410</name>
</gene>
<dbReference type="Pfam" id="PF10988">
    <property type="entry name" value="DUF2807"/>
    <property type="match status" value="1"/>
</dbReference>
<feature type="compositionally biased region" description="Polar residues" evidence="1">
    <location>
        <begin position="232"/>
        <end position="242"/>
    </location>
</feature>
<dbReference type="RefSeq" id="WP_163691054.1">
    <property type="nucleotide sequence ID" value="NZ_FXTW01000001.1"/>
</dbReference>
<dbReference type="PANTHER" id="PTHR39200">
    <property type="entry name" value="HYPOTHETICAL EXPORTED PROTEIN"/>
    <property type="match status" value="1"/>
</dbReference>
<dbReference type="AlphaFoldDB" id="A0A6P0U763"/>
<protein>
    <submittedName>
        <fullName evidence="4">DUF2807 domain-containing protein</fullName>
    </submittedName>
</protein>
<keyword evidence="5" id="KW-1185">Reference proteome</keyword>
<dbReference type="Gene3D" id="2.160.20.120">
    <property type="match status" value="1"/>
</dbReference>
<evidence type="ECO:0000256" key="1">
    <source>
        <dbReference type="SAM" id="MobiDB-lite"/>
    </source>
</evidence>
<accession>A0A6P0U763</accession>
<dbReference type="EMBL" id="JAABOP010000001">
    <property type="protein sequence ID" value="NER08965.1"/>
    <property type="molecule type" value="Genomic_DNA"/>
</dbReference>
<name>A0A6P0U763_9FLAO</name>
<evidence type="ECO:0000259" key="3">
    <source>
        <dbReference type="Pfam" id="PF10988"/>
    </source>
</evidence>
<keyword evidence="2" id="KW-0732">Signal</keyword>
<dbReference type="PANTHER" id="PTHR39200:SF1">
    <property type="entry name" value="AUTO-TRANSPORTER ADHESIN HEAD GIN DOMAIN-CONTAINING PROTEIN-RELATED"/>
    <property type="match status" value="1"/>
</dbReference>
<comment type="caution">
    <text evidence="4">The sequence shown here is derived from an EMBL/GenBank/DDBJ whole genome shotgun (WGS) entry which is preliminary data.</text>
</comment>
<dbReference type="Proteomes" id="UP000468443">
    <property type="component" value="Unassembled WGS sequence"/>
</dbReference>
<feature type="region of interest" description="Disordered" evidence="1">
    <location>
        <begin position="215"/>
        <end position="242"/>
    </location>
</feature>
<feature type="signal peptide" evidence="2">
    <location>
        <begin position="1"/>
        <end position="19"/>
    </location>
</feature>
<organism evidence="4 5">
    <name type="scientific">Muriicola jejuensis</name>
    <dbReference type="NCBI Taxonomy" id="504488"/>
    <lineage>
        <taxon>Bacteria</taxon>
        <taxon>Pseudomonadati</taxon>
        <taxon>Bacteroidota</taxon>
        <taxon>Flavobacteriia</taxon>
        <taxon>Flavobacteriales</taxon>
        <taxon>Flavobacteriaceae</taxon>
        <taxon>Muriicola</taxon>
    </lineage>
</organism>
<feature type="domain" description="Putative auto-transporter adhesin head GIN" evidence="3">
    <location>
        <begin position="40"/>
        <end position="226"/>
    </location>
</feature>
<sequence length="242" mass="25416">MKKLGILSVLLIAANISCAQWGKKVKGNGEVVTIERNTGDYDEISVGGWFDVEIVDGKEGSLSLRGEENLLEYIITEVKDGKLVVKVEQGINLQPSSWTKGGITVTIPVEEIRALSMSGSGDLEGKTVLRGKDMSTRLSGSGDMDVTIEAENLEVVVSGSGDLNLKGGAEHLKVQISGSGDIHAYDLQANHVDALVSGSANIQVTARESLKARVSGSGDISYRGNPAKIDSKTSGSGDISKG</sequence>
<proteinExistence type="predicted"/>